<evidence type="ECO:0000256" key="1">
    <source>
        <dbReference type="SAM" id="Phobius"/>
    </source>
</evidence>
<organism evidence="2 3">
    <name type="scientific">Clytia hemisphaerica</name>
    <dbReference type="NCBI Taxonomy" id="252671"/>
    <lineage>
        <taxon>Eukaryota</taxon>
        <taxon>Metazoa</taxon>
        <taxon>Cnidaria</taxon>
        <taxon>Hydrozoa</taxon>
        <taxon>Hydroidolina</taxon>
        <taxon>Leptothecata</taxon>
        <taxon>Obeliida</taxon>
        <taxon>Clytiidae</taxon>
        <taxon>Clytia</taxon>
    </lineage>
</organism>
<evidence type="ECO:0000313" key="3">
    <source>
        <dbReference type="Proteomes" id="UP000594262"/>
    </source>
</evidence>
<keyword evidence="1" id="KW-1133">Transmembrane helix</keyword>
<protein>
    <submittedName>
        <fullName evidence="2">Uncharacterized protein</fullName>
    </submittedName>
</protein>
<accession>A0A7M5X127</accession>
<evidence type="ECO:0000313" key="2">
    <source>
        <dbReference type="EnsemblMetazoa" id="CLYHEMP016141.1"/>
    </source>
</evidence>
<dbReference type="Proteomes" id="UP000594262">
    <property type="component" value="Unplaced"/>
</dbReference>
<feature type="transmembrane region" description="Helical" evidence="1">
    <location>
        <begin position="38"/>
        <end position="56"/>
    </location>
</feature>
<name>A0A7M5X127_9CNID</name>
<keyword evidence="3" id="KW-1185">Reference proteome</keyword>
<dbReference type="EnsemblMetazoa" id="CLYHEMT016141.1">
    <property type="protein sequence ID" value="CLYHEMP016141.1"/>
    <property type="gene ID" value="CLYHEMG016141"/>
</dbReference>
<proteinExistence type="predicted"/>
<sequence>MKEKEECEIIELIDAKESMKIIRINESFITEKLHWTNILWIVIPILLIILVGYSLYRVNELKNMERELATCLFANRFQENFQYDGEDVSSDYLGGINDQNKIRNFVIRCYKVCLFLNN</sequence>
<keyword evidence="1" id="KW-0472">Membrane</keyword>
<keyword evidence="1" id="KW-0812">Transmembrane</keyword>
<reference evidence="2" key="1">
    <citation type="submission" date="2021-01" db="UniProtKB">
        <authorList>
            <consortium name="EnsemblMetazoa"/>
        </authorList>
    </citation>
    <scope>IDENTIFICATION</scope>
</reference>
<dbReference type="AlphaFoldDB" id="A0A7M5X127"/>